<proteinExistence type="predicted"/>
<keyword evidence="1" id="KW-0812">Transmembrane</keyword>
<keyword evidence="1" id="KW-0472">Membrane</keyword>
<name>A0A0K1LMN5_9CAUD</name>
<gene>
    <name evidence="2" type="ORF">CPT_Sansa54</name>
</gene>
<evidence type="ECO:0000313" key="2">
    <source>
        <dbReference type="EMBL" id="AKU43458.1"/>
    </source>
</evidence>
<feature type="transmembrane region" description="Helical" evidence="1">
    <location>
        <begin position="6"/>
        <end position="24"/>
    </location>
</feature>
<dbReference type="EMBL" id="KT001913">
    <property type="protein sequence ID" value="AKU43458.1"/>
    <property type="molecule type" value="Genomic_DNA"/>
</dbReference>
<evidence type="ECO:0000313" key="3">
    <source>
        <dbReference type="Proteomes" id="UP000225322"/>
    </source>
</evidence>
<reference evidence="2 3" key="1">
    <citation type="journal article" date="2015" name="Genome Announc.">
        <title>Complete Genome Sequence of Caulobacter crescentus Siphophage Sansa.</title>
        <authorList>
            <person name="Vara L."/>
            <person name="Kane A.A."/>
            <person name="Cahill J.L."/>
            <person name="Rasche E.S."/>
            <person name="Kuty Everett G.F."/>
        </authorList>
    </citation>
    <scope>NUCLEOTIDE SEQUENCE [LARGE SCALE GENOMIC DNA]</scope>
</reference>
<dbReference type="Proteomes" id="UP000225322">
    <property type="component" value="Segment"/>
</dbReference>
<accession>A0A0K1LMN5</accession>
<sequence>MDVPTTALLWLIGLALFVAGGLALSERLRKKRPPIDLANRPPSRRNLIKL</sequence>
<organism evidence="2 3">
    <name type="scientific">Caulobacter phage Sansa</name>
    <dbReference type="NCBI Taxonomy" id="1675600"/>
    <lineage>
        <taxon>Viruses</taxon>
        <taxon>Duplodnaviria</taxon>
        <taxon>Heunggongvirae</taxon>
        <taxon>Uroviricota</taxon>
        <taxon>Caudoviricetes</taxon>
        <taxon>Sansavirus</taxon>
        <taxon>Sansavirus sansa</taxon>
        <taxon>Caulobacter virus Sansa</taxon>
    </lineage>
</organism>
<protein>
    <submittedName>
        <fullName evidence="2">Uncharacterized protein</fullName>
    </submittedName>
</protein>
<keyword evidence="3" id="KW-1185">Reference proteome</keyword>
<keyword evidence="1" id="KW-1133">Transmembrane helix</keyword>
<evidence type="ECO:0000256" key="1">
    <source>
        <dbReference type="SAM" id="Phobius"/>
    </source>
</evidence>